<protein>
    <submittedName>
        <fullName evidence="2">Uncharacterized protein</fullName>
    </submittedName>
</protein>
<dbReference type="EMBL" id="SRLO01000024">
    <property type="protein sequence ID" value="TNN84950.1"/>
    <property type="molecule type" value="Genomic_DNA"/>
</dbReference>
<gene>
    <name evidence="2" type="ORF">EYF80_004995</name>
</gene>
<dbReference type="AlphaFoldDB" id="A0A4Z2J436"/>
<proteinExistence type="predicted"/>
<comment type="caution">
    <text evidence="2">The sequence shown here is derived from an EMBL/GenBank/DDBJ whole genome shotgun (WGS) entry which is preliminary data.</text>
</comment>
<evidence type="ECO:0000313" key="3">
    <source>
        <dbReference type="Proteomes" id="UP000314294"/>
    </source>
</evidence>
<evidence type="ECO:0000313" key="2">
    <source>
        <dbReference type="EMBL" id="TNN84950.1"/>
    </source>
</evidence>
<reference evidence="2 3" key="1">
    <citation type="submission" date="2019-03" db="EMBL/GenBank/DDBJ databases">
        <title>First draft genome of Liparis tanakae, snailfish: a comprehensive survey of snailfish specific genes.</title>
        <authorList>
            <person name="Kim W."/>
            <person name="Song I."/>
            <person name="Jeong J.-H."/>
            <person name="Kim D."/>
            <person name="Kim S."/>
            <person name="Ryu S."/>
            <person name="Song J.Y."/>
            <person name="Lee S.K."/>
        </authorList>
    </citation>
    <scope>NUCLEOTIDE SEQUENCE [LARGE SCALE GENOMIC DNA]</scope>
    <source>
        <tissue evidence="2">Muscle</tissue>
    </source>
</reference>
<feature type="compositionally biased region" description="Basic and acidic residues" evidence="1">
    <location>
        <begin position="57"/>
        <end position="83"/>
    </location>
</feature>
<dbReference type="Proteomes" id="UP000314294">
    <property type="component" value="Unassembled WGS sequence"/>
</dbReference>
<keyword evidence="3" id="KW-1185">Reference proteome</keyword>
<sequence length="83" mass="8982">MAGEWDTFIIAKVGNYFNYSGGEGEREQSHRSQRSGGGGGEAVICKGVRVTRGRRRGGGEERGKEGWRGGKGSERRSSGCMKE</sequence>
<name>A0A4Z2J436_9TELE</name>
<feature type="region of interest" description="Disordered" evidence="1">
    <location>
        <begin position="19"/>
        <end position="83"/>
    </location>
</feature>
<evidence type="ECO:0000256" key="1">
    <source>
        <dbReference type="SAM" id="MobiDB-lite"/>
    </source>
</evidence>
<accession>A0A4Z2J436</accession>
<organism evidence="2 3">
    <name type="scientific">Liparis tanakae</name>
    <name type="common">Tanaka's snailfish</name>
    <dbReference type="NCBI Taxonomy" id="230148"/>
    <lineage>
        <taxon>Eukaryota</taxon>
        <taxon>Metazoa</taxon>
        <taxon>Chordata</taxon>
        <taxon>Craniata</taxon>
        <taxon>Vertebrata</taxon>
        <taxon>Euteleostomi</taxon>
        <taxon>Actinopterygii</taxon>
        <taxon>Neopterygii</taxon>
        <taxon>Teleostei</taxon>
        <taxon>Neoteleostei</taxon>
        <taxon>Acanthomorphata</taxon>
        <taxon>Eupercaria</taxon>
        <taxon>Perciformes</taxon>
        <taxon>Cottioidei</taxon>
        <taxon>Cottales</taxon>
        <taxon>Liparidae</taxon>
        <taxon>Liparis</taxon>
    </lineage>
</organism>